<organism evidence="8 9">
    <name type="scientific">Exophiala mesophila</name>
    <name type="common">Black yeast-like fungus</name>
    <dbReference type="NCBI Taxonomy" id="212818"/>
    <lineage>
        <taxon>Eukaryota</taxon>
        <taxon>Fungi</taxon>
        <taxon>Dikarya</taxon>
        <taxon>Ascomycota</taxon>
        <taxon>Pezizomycotina</taxon>
        <taxon>Eurotiomycetes</taxon>
        <taxon>Chaetothyriomycetidae</taxon>
        <taxon>Chaetothyriales</taxon>
        <taxon>Herpotrichiellaceae</taxon>
        <taxon>Exophiala</taxon>
    </lineage>
</organism>
<dbReference type="AlphaFoldDB" id="A0A0D1Z2Z4"/>
<dbReference type="GeneID" id="27325833"/>
<dbReference type="HOGENOM" id="CLU_031975_0_0_1"/>
<dbReference type="GO" id="GO:0003677">
    <property type="term" value="F:DNA binding"/>
    <property type="evidence" value="ECO:0007669"/>
    <property type="project" value="UniProtKB-KW"/>
</dbReference>
<evidence type="ECO:0000256" key="3">
    <source>
        <dbReference type="ARBA" id="ARBA00023125"/>
    </source>
</evidence>
<dbReference type="OMA" id="RRVQTGC"/>
<dbReference type="SMART" id="SM00066">
    <property type="entry name" value="GAL4"/>
    <property type="match status" value="2"/>
</dbReference>
<proteinExistence type="predicted"/>
<dbReference type="InterPro" id="IPR021858">
    <property type="entry name" value="Fun_TF"/>
</dbReference>
<dbReference type="RefSeq" id="XP_016219868.1">
    <property type="nucleotide sequence ID" value="XM_016372957.1"/>
</dbReference>
<keyword evidence="4" id="KW-0804">Transcription</keyword>
<evidence type="ECO:0000256" key="1">
    <source>
        <dbReference type="ARBA" id="ARBA00004123"/>
    </source>
</evidence>
<dbReference type="PROSITE" id="PS00463">
    <property type="entry name" value="ZN2_CY6_FUNGAL_1"/>
    <property type="match status" value="1"/>
</dbReference>
<feature type="region of interest" description="Disordered" evidence="6">
    <location>
        <begin position="100"/>
        <end position="142"/>
    </location>
</feature>
<dbReference type="PANTHER" id="PTHR37534">
    <property type="entry name" value="TRANSCRIPTIONAL ACTIVATOR PROTEIN UGA3"/>
    <property type="match status" value="1"/>
</dbReference>
<feature type="domain" description="Zn(2)-C6 fungal-type" evidence="7">
    <location>
        <begin position="65"/>
        <end position="95"/>
    </location>
</feature>
<dbReference type="Pfam" id="PF11951">
    <property type="entry name" value="Fungal_trans_2"/>
    <property type="match status" value="1"/>
</dbReference>
<evidence type="ECO:0000256" key="6">
    <source>
        <dbReference type="SAM" id="MobiDB-lite"/>
    </source>
</evidence>
<dbReference type="CDD" id="cd00067">
    <property type="entry name" value="GAL4"/>
    <property type="match status" value="2"/>
</dbReference>
<protein>
    <recommendedName>
        <fullName evidence="7">Zn(2)-C6 fungal-type domain-containing protein</fullName>
    </recommendedName>
</protein>
<dbReference type="Gene3D" id="4.10.240.10">
    <property type="entry name" value="Zn(2)-C6 fungal-type DNA-binding domain"/>
    <property type="match status" value="1"/>
</dbReference>
<accession>A0A0D1Z2Z4</accession>
<keyword evidence="3" id="KW-0238">DNA-binding</keyword>
<dbReference type="PROSITE" id="PS50048">
    <property type="entry name" value="ZN2_CY6_FUNGAL_2"/>
    <property type="match status" value="1"/>
</dbReference>
<evidence type="ECO:0000313" key="8">
    <source>
        <dbReference type="EMBL" id="KIV88294.1"/>
    </source>
</evidence>
<dbReference type="EMBL" id="KN847525">
    <property type="protein sequence ID" value="KIV88294.1"/>
    <property type="molecule type" value="Genomic_DNA"/>
</dbReference>
<dbReference type="GO" id="GO:0000981">
    <property type="term" value="F:DNA-binding transcription factor activity, RNA polymerase II-specific"/>
    <property type="evidence" value="ECO:0007669"/>
    <property type="project" value="InterPro"/>
</dbReference>
<dbReference type="GO" id="GO:0005634">
    <property type="term" value="C:nucleus"/>
    <property type="evidence" value="ECO:0007669"/>
    <property type="project" value="UniProtKB-SubCell"/>
</dbReference>
<evidence type="ECO:0000259" key="7">
    <source>
        <dbReference type="PROSITE" id="PS50048"/>
    </source>
</evidence>
<reference evidence="8 9" key="1">
    <citation type="submission" date="2015-01" db="EMBL/GenBank/DDBJ databases">
        <title>The Genome Sequence of Exophiala mesophila CBS40295.</title>
        <authorList>
            <consortium name="The Broad Institute Genomics Platform"/>
            <person name="Cuomo C."/>
            <person name="de Hoog S."/>
            <person name="Gorbushina A."/>
            <person name="Stielow B."/>
            <person name="Teixiera M."/>
            <person name="Abouelleil A."/>
            <person name="Chapman S.B."/>
            <person name="Priest M."/>
            <person name="Young S.K."/>
            <person name="Wortman J."/>
            <person name="Nusbaum C."/>
            <person name="Birren B."/>
        </authorList>
    </citation>
    <scope>NUCLEOTIDE SEQUENCE [LARGE SCALE GENOMIC DNA]</scope>
    <source>
        <strain evidence="8 9">CBS 40295</strain>
    </source>
</reference>
<evidence type="ECO:0000256" key="2">
    <source>
        <dbReference type="ARBA" id="ARBA00023015"/>
    </source>
</evidence>
<evidence type="ECO:0000313" key="9">
    <source>
        <dbReference type="Proteomes" id="UP000054302"/>
    </source>
</evidence>
<sequence length="589" mass="65923">MSTNPNRRTVCLRCAKIKQACDGGSPCARCKRLDVSCEPNDPAKHNSSFSIPISKPSRIVRTHTGCSSCKKRRRKCDEARPRCSDCRRLCLDCHYSNPVTVPSTSSDSSPSDQSPTATITTSNSPISVPHVSQSQPPPLDHSILGYPQDSMTASQSPHDWSDIADLWPTTSRSNLDLHLAHARITPISSPSLPIIMSTVPDLSAAEDKSLLNHYMKVVARVLSRRDDRQPNPYLTKILPMAFQNQLVMNAVLALSASHWKKMQPGIFRRGTIHQTNALKSLAKLLPHIENTSADAALSATLLLCMIELFDGTSSHWQFHLDGARRLLSALDQKADWSRKSELRTFYRQLYHYLDSATTISTCHPPLLEAPKDSDSDSGPSPASSHRDDQDDEEALYGVPKSLFHFVDKINGLAYQRKFREDPIFETMFQASASSLDKELTQWSQEHQISEAHDPTPDQLAVRHATTAFEQALQLRLHQVVNGYSLQHEKVGQCVGQILESIQEIRYGSPLESSLIFPLVMAGGSCSTDSERLIINDRFLVMERTLGFRYIYTAHELVQKVWKQRDTIQDGEDVNWAAIRYFQIPGLALV</sequence>
<dbReference type="InterPro" id="IPR001138">
    <property type="entry name" value="Zn2Cys6_DnaBD"/>
</dbReference>
<name>A0A0D1Z2Z4_EXOME</name>
<dbReference type="GO" id="GO:0008270">
    <property type="term" value="F:zinc ion binding"/>
    <property type="evidence" value="ECO:0007669"/>
    <property type="project" value="InterPro"/>
</dbReference>
<dbReference type="OrthoDB" id="434972at2759"/>
<feature type="compositionally biased region" description="Low complexity" evidence="6">
    <location>
        <begin position="100"/>
        <end position="134"/>
    </location>
</feature>
<evidence type="ECO:0000256" key="5">
    <source>
        <dbReference type="ARBA" id="ARBA00023242"/>
    </source>
</evidence>
<dbReference type="SUPFAM" id="SSF57701">
    <property type="entry name" value="Zn2/Cys6 DNA-binding domain"/>
    <property type="match status" value="2"/>
</dbReference>
<gene>
    <name evidence="8" type="ORF">PV10_07988</name>
</gene>
<evidence type="ECO:0000256" key="4">
    <source>
        <dbReference type="ARBA" id="ARBA00023163"/>
    </source>
</evidence>
<dbReference type="InterPro" id="IPR036864">
    <property type="entry name" value="Zn2-C6_fun-type_DNA-bd_sf"/>
</dbReference>
<keyword evidence="5" id="KW-0539">Nucleus</keyword>
<comment type="subcellular location">
    <subcellularLocation>
        <location evidence="1">Nucleus</location>
    </subcellularLocation>
</comment>
<dbReference type="VEuPathDB" id="FungiDB:PV10_07988"/>
<dbReference type="STRING" id="212818.A0A0D1Z2Z4"/>
<dbReference type="PANTHER" id="PTHR37534:SF46">
    <property type="entry name" value="ZN(II)2CYS6 TRANSCRIPTION FACTOR (EUROFUNG)"/>
    <property type="match status" value="1"/>
</dbReference>
<keyword evidence="2" id="KW-0805">Transcription regulation</keyword>
<dbReference type="Pfam" id="PF00172">
    <property type="entry name" value="Zn_clus"/>
    <property type="match status" value="2"/>
</dbReference>
<feature type="region of interest" description="Disordered" evidence="6">
    <location>
        <begin position="363"/>
        <end position="391"/>
    </location>
</feature>
<dbReference type="Proteomes" id="UP000054302">
    <property type="component" value="Unassembled WGS sequence"/>
</dbReference>
<keyword evidence="9" id="KW-1185">Reference proteome</keyword>